<evidence type="ECO:0000256" key="1">
    <source>
        <dbReference type="SAM" id="MobiDB-lite"/>
    </source>
</evidence>
<evidence type="ECO:0000313" key="4">
    <source>
        <dbReference type="Proteomes" id="UP001304683"/>
    </source>
</evidence>
<sequence length="256" mass="26117">MPGLFLADHLRTDLSPALAATLGLLWSGLWCGLAAWFQARLVGAGWYTRYHGELAVVLACSTAGSVAGHFLARGVGGATSPWGEGLHWVLPALLAVTASLIPGAALSRQPYRPVLGSLLGFISGGLVLWFGVQVAPMLFLPGSGLLWAGTVIGIAILVAASLPVIYPKSALVTGLIMVGLSILSFIGATGGLLVGGLLGILAGAMFASWEGQPHGLGVARPIPRGQETTSVVTALGNDEEPAESPVAEEQSHEASG</sequence>
<feature type="transmembrane region" description="Helical" evidence="2">
    <location>
        <begin position="118"/>
        <end position="139"/>
    </location>
</feature>
<organism evidence="3 4">
    <name type="scientific">Thermaerobacter composti</name>
    <dbReference type="NCBI Taxonomy" id="554949"/>
    <lineage>
        <taxon>Bacteria</taxon>
        <taxon>Bacillati</taxon>
        <taxon>Bacillota</taxon>
        <taxon>Clostridia</taxon>
        <taxon>Eubacteriales</taxon>
        <taxon>Clostridiales Family XVII. Incertae Sedis</taxon>
        <taxon>Thermaerobacter</taxon>
    </lineage>
</organism>
<keyword evidence="2" id="KW-1133">Transmembrane helix</keyword>
<keyword evidence="2" id="KW-0472">Membrane</keyword>
<keyword evidence="2" id="KW-0812">Transmembrane</keyword>
<evidence type="ECO:0000313" key="3">
    <source>
        <dbReference type="EMBL" id="WPD18284.1"/>
    </source>
</evidence>
<proteinExistence type="predicted"/>
<dbReference type="Proteomes" id="UP001304683">
    <property type="component" value="Chromosome"/>
</dbReference>
<feature type="transmembrane region" description="Helical" evidence="2">
    <location>
        <begin position="145"/>
        <end position="166"/>
    </location>
</feature>
<name>A0ABZ0QLA5_9FIRM</name>
<feature type="transmembrane region" description="Helical" evidence="2">
    <location>
        <begin position="178"/>
        <end position="207"/>
    </location>
</feature>
<feature type="transmembrane region" description="Helical" evidence="2">
    <location>
        <begin position="20"/>
        <end position="42"/>
    </location>
</feature>
<dbReference type="RefSeq" id="WP_318750134.1">
    <property type="nucleotide sequence ID" value="NZ_CP132508.1"/>
</dbReference>
<protein>
    <submittedName>
        <fullName evidence="3">DUF6114 domain-containing protein</fullName>
    </submittedName>
</protein>
<dbReference type="InterPro" id="IPR046096">
    <property type="entry name" value="DUF6114"/>
</dbReference>
<accession>A0ABZ0QLA5</accession>
<feature type="region of interest" description="Disordered" evidence="1">
    <location>
        <begin position="229"/>
        <end position="256"/>
    </location>
</feature>
<keyword evidence="4" id="KW-1185">Reference proteome</keyword>
<feature type="transmembrane region" description="Helical" evidence="2">
    <location>
        <begin position="88"/>
        <end position="106"/>
    </location>
</feature>
<evidence type="ECO:0000256" key="2">
    <source>
        <dbReference type="SAM" id="Phobius"/>
    </source>
</evidence>
<gene>
    <name evidence="3" type="ORF">Q5761_07830</name>
</gene>
<dbReference type="EMBL" id="CP132508">
    <property type="protein sequence ID" value="WPD18284.1"/>
    <property type="molecule type" value="Genomic_DNA"/>
</dbReference>
<reference evidence="3 4" key="1">
    <citation type="submission" date="2023-08" db="EMBL/GenBank/DDBJ databases">
        <title>Genome sequence of Thermaerobacter compostii strain Ins1, a spore-forming filamentous bacterium isolated from a deep geothermal reservoir.</title>
        <authorList>
            <person name="Bregnard D."/>
            <person name="Gonzalez D."/>
            <person name="Junier P."/>
        </authorList>
    </citation>
    <scope>NUCLEOTIDE SEQUENCE [LARGE SCALE GENOMIC DNA]</scope>
    <source>
        <strain evidence="3 4">Ins1</strain>
    </source>
</reference>
<dbReference type="Pfam" id="PF19609">
    <property type="entry name" value="DUF6114"/>
    <property type="match status" value="1"/>
</dbReference>
<feature type="transmembrane region" description="Helical" evidence="2">
    <location>
        <begin position="54"/>
        <end position="76"/>
    </location>
</feature>